<dbReference type="Proteomes" id="UP000192917">
    <property type="component" value="Unassembled WGS sequence"/>
</dbReference>
<evidence type="ECO:0000313" key="2">
    <source>
        <dbReference type="EMBL" id="SMF32917.1"/>
    </source>
</evidence>
<sequence>MAPVSTISCLLAAVLAILCLAASGEAAQPPLRSQAEIEAYVSSHASDLQDQLQDYNREHGLVRGVTTGLTKVLSAFWTLQRFDGDRVFLIGRITAGKAAWDATLGRLLFEFQWQGGELKLVGHGKPPARQPGVVDDDGRGGQRCVYNYFAPNPCLDTARRWTEFSEIYGLPKNRESAEIFEAFAQEDVRIGERLLASALGEPPPVTESVYELQAEVDALNLGRYQTNMENPCDLDAYGTKPCPEIDRVYHSFIASHGLPEGAATAQMFAAYAVGDFRRGDTIYALASNKPIPHYDEPTTTIGRDAAVAGLRPASPGEAGDCSLNPYGVRPCLDSVAAWQTFRARYQLADTAESARIFEAYAEGDFTAGDQLFAQAKDVSVAQLLEAAGVPSEKLVIEVYPGRGR</sequence>
<dbReference type="RefSeq" id="WP_143596242.1">
    <property type="nucleotide sequence ID" value="NZ_FWZX01000011.1"/>
</dbReference>
<evidence type="ECO:0000313" key="3">
    <source>
        <dbReference type="Proteomes" id="UP000192917"/>
    </source>
</evidence>
<evidence type="ECO:0000256" key="1">
    <source>
        <dbReference type="SAM" id="SignalP"/>
    </source>
</evidence>
<keyword evidence="3" id="KW-1185">Reference proteome</keyword>
<reference evidence="2 3" key="1">
    <citation type="submission" date="2017-04" db="EMBL/GenBank/DDBJ databases">
        <authorList>
            <person name="Afonso C.L."/>
            <person name="Miller P.J."/>
            <person name="Scott M.A."/>
            <person name="Spackman E."/>
            <person name="Goraichik I."/>
            <person name="Dimitrov K.M."/>
            <person name="Suarez D.L."/>
            <person name="Swayne D.E."/>
        </authorList>
    </citation>
    <scope>NUCLEOTIDE SEQUENCE [LARGE SCALE GENOMIC DNA]</scope>
    <source>
        <strain evidence="2 3">USBA 355</strain>
    </source>
</reference>
<dbReference type="STRING" id="560819.SAMN05428998_11179"/>
<organism evidence="2 3">
    <name type="scientific">Tistlia consotensis USBA 355</name>
    <dbReference type="NCBI Taxonomy" id="560819"/>
    <lineage>
        <taxon>Bacteria</taxon>
        <taxon>Pseudomonadati</taxon>
        <taxon>Pseudomonadota</taxon>
        <taxon>Alphaproteobacteria</taxon>
        <taxon>Rhodospirillales</taxon>
        <taxon>Rhodovibrionaceae</taxon>
        <taxon>Tistlia</taxon>
    </lineage>
</organism>
<protein>
    <submittedName>
        <fullName evidence="2">Uncharacterized protein</fullName>
    </submittedName>
</protein>
<accession>A0A1Y6BXF1</accession>
<feature type="signal peptide" evidence="1">
    <location>
        <begin position="1"/>
        <end position="26"/>
    </location>
</feature>
<gene>
    <name evidence="2" type="ORF">SAMN05428998_11179</name>
</gene>
<keyword evidence="1" id="KW-0732">Signal</keyword>
<dbReference type="AlphaFoldDB" id="A0A1Y6BXF1"/>
<dbReference type="EMBL" id="FWZX01000011">
    <property type="protein sequence ID" value="SMF32917.1"/>
    <property type="molecule type" value="Genomic_DNA"/>
</dbReference>
<feature type="chain" id="PRO_5012734898" evidence="1">
    <location>
        <begin position="27"/>
        <end position="404"/>
    </location>
</feature>
<proteinExistence type="predicted"/>
<name>A0A1Y6BXF1_9PROT</name>